<name>D2YF88_VIBMI</name>
<organism evidence="2 3">
    <name type="scientific">Vibrio mimicus VM603</name>
    <dbReference type="NCBI Taxonomy" id="671074"/>
    <lineage>
        <taxon>Bacteria</taxon>
        <taxon>Pseudomonadati</taxon>
        <taxon>Pseudomonadota</taxon>
        <taxon>Gammaproteobacteria</taxon>
        <taxon>Vibrionales</taxon>
        <taxon>Vibrionaceae</taxon>
        <taxon>Vibrio</taxon>
    </lineage>
</organism>
<dbReference type="HAMAP" id="MF_02088">
    <property type="entry name" value="Q_prec_transport"/>
    <property type="match status" value="1"/>
</dbReference>
<dbReference type="PANTHER" id="PTHR34300:SF1">
    <property type="entry name" value="QUEUOSINE PRECURSOR TRANSPORTER"/>
    <property type="match status" value="1"/>
</dbReference>
<dbReference type="NCBIfam" id="NF008406">
    <property type="entry name" value="PRK11212.1"/>
    <property type="match status" value="1"/>
</dbReference>
<keyword evidence="1" id="KW-0813">Transport</keyword>
<evidence type="ECO:0000313" key="3">
    <source>
        <dbReference type="Proteomes" id="UP000004827"/>
    </source>
</evidence>
<feature type="transmembrane region" description="Helical" evidence="1">
    <location>
        <begin position="240"/>
        <end position="263"/>
    </location>
</feature>
<feature type="transmembrane region" description="Helical" evidence="1">
    <location>
        <begin position="196"/>
        <end position="220"/>
    </location>
</feature>
<comment type="function">
    <text evidence="1">Involved in the import of queuosine (Q) precursors, required for Q precursor salvage.</text>
</comment>
<comment type="similarity">
    <text evidence="1">Belongs to the vitamin uptake transporter (VUT/ECF) (TC 2.A.88) family. Q precursor transporter subfamily.</text>
</comment>
<sequence length="280" mass="31827">MENDIIICSKNTLAPNKVWDIIAALVNWRLANHVKFEPEACFQFGFPRPQTKLKRYSMNHFTPAQQRKALGYLVLFHLVIIASSNYLVQIPFTIFGFHTTWGAFTFPFIFLATDLTVRIFGAGLARKIIFLVMLPALAVSYLLSVVFFEGQYQGLAPLSEFNLFVARIAIASFMAYLLGQILDVHVFNRLRQMKQWWVAPTCSTLFGNALDTIAFFSIAFYQSSDPFMAEHWTEIALVDYTFKLIISLGLFVPMYGVLLNYLIKKLTAVNPNFAMASVKA</sequence>
<dbReference type="NCBIfam" id="TIGR00697">
    <property type="entry name" value="queuosine precursor transporter"/>
    <property type="match status" value="1"/>
</dbReference>
<dbReference type="InterPro" id="IPR003744">
    <property type="entry name" value="YhhQ"/>
</dbReference>
<keyword evidence="1" id="KW-0997">Cell inner membrane</keyword>
<evidence type="ECO:0000256" key="1">
    <source>
        <dbReference type="HAMAP-Rule" id="MF_02088"/>
    </source>
</evidence>
<accession>D2YF88</accession>
<feature type="transmembrane region" description="Helical" evidence="1">
    <location>
        <begin position="69"/>
        <end position="88"/>
    </location>
</feature>
<evidence type="ECO:0000313" key="2">
    <source>
        <dbReference type="EMBL" id="EEW06572.1"/>
    </source>
</evidence>
<proteinExistence type="inferred from homology"/>
<feature type="transmembrane region" description="Helical" evidence="1">
    <location>
        <begin position="94"/>
        <end position="116"/>
    </location>
</feature>
<gene>
    <name evidence="2" type="ORF">VMB_21850</name>
</gene>
<protein>
    <recommendedName>
        <fullName evidence="1">Probable queuosine precursor transporter</fullName>
        <shortName evidence="1">Q precursor transporter</shortName>
    </recommendedName>
</protein>
<dbReference type="PANTHER" id="PTHR34300">
    <property type="entry name" value="QUEUOSINE PRECURSOR TRANSPORTER-RELATED"/>
    <property type="match status" value="1"/>
</dbReference>
<keyword evidence="1" id="KW-1003">Cell membrane</keyword>
<keyword evidence="1" id="KW-0812">Transmembrane</keyword>
<dbReference type="GO" id="GO:0022857">
    <property type="term" value="F:transmembrane transporter activity"/>
    <property type="evidence" value="ECO:0007669"/>
    <property type="project" value="UniProtKB-UniRule"/>
</dbReference>
<keyword evidence="1" id="KW-1133">Transmembrane helix</keyword>
<keyword evidence="1" id="KW-0472">Membrane</keyword>
<dbReference type="AlphaFoldDB" id="D2YF88"/>
<comment type="caution">
    <text evidence="2">The sequence shown here is derived from an EMBL/GenBank/DDBJ whole genome shotgun (WGS) entry which is preliminary data.</text>
</comment>
<dbReference type="EMBL" id="ACYU01000111">
    <property type="protein sequence ID" value="EEW06572.1"/>
    <property type="molecule type" value="Genomic_DNA"/>
</dbReference>
<dbReference type="GO" id="GO:0005886">
    <property type="term" value="C:plasma membrane"/>
    <property type="evidence" value="ECO:0007669"/>
    <property type="project" value="UniProtKB-SubCell"/>
</dbReference>
<reference evidence="2 3" key="1">
    <citation type="journal article" date="2009" name="BMC Evol. Biol.">
        <title>Genomic taxonomy of Vibrios.</title>
        <authorList>
            <person name="Thompson C.C."/>
            <person name="Vicente A.C."/>
            <person name="Souza R.C."/>
            <person name="Vasconcelos A.T."/>
            <person name="Vesth T."/>
            <person name="Alves N.Jr."/>
            <person name="Ussery D.W."/>
            <person name="Iida T."/>
            <person name="Thompson F.L."/>
        </authorList>
    </citation>
    <scope>NUCLEOTIDE SEQUENCE [LARGE SCALE GENOMIC DNA]</scope>
    <source>
        <strain evidence="2 3">VM603</strain>
    </source>
</reference>
<feature type="transmembrane region" description="Helical" evidence="1">
    <location>
        <begin position="164"/>
        <end position="184"/>
    </location>
</feature>
<dbReference type="Proteomes" id="UP000004827">
    <property type="component" value="Unassembled WGS sequence"/>
</dbReference>
<dbReference type="Pfam" id="PF02592">
    <property type="entry name" value="Vut_1"/>
    <property type="match status" value="1"/>
</dbReference>
<feature type="transmembrane region" description="Helical" evidence="1">
    <location>
        <begin position="128"/>
        <end position="148"/>
    </location>
</feature>
<comment type="subcellular location">
    <subcellularLocation>
        <location evidence="1">Cell inner membrane</location>
        <topology evidence="1">Multi-pass membrane protein</topology>
    </subcellularLocation>
</comment>